<sequence>MDKDEIINEVIEKLKTIKDSELPINIYDLGLIYDINLEKLDEIINVNIEMTVINSRCASTKSFTDLICERVQSVDEVTTCNVKFVFSPKWEVTMISQEGLEMLRKSQER</sequence>
<dbReference type="Gene3D" id="3.30.300.130">
    <property type="entry name" value="Fe-S cluster assembly (FSCA)"/>
    <property type="match status" value="1"/>
</dbReference>
<gene>
    <name evidence="2" type="ORF">APAC_2518</name>
</gene>
<name>A0A5C2H9B6_9BACT</name>
<dbReference type="OrthoDB" id="3684942at2"/>
<dbReference type="RefSeq" id="WP_130234454.1">
    <property type="nucleotide sequence ID" value="NZ_BMEF01000059.1"/>
</dbReference>
<dbReference type="InterPro" id="IPR002744">
    <property type="entry name" value="MIP18-like"/>
</dbReference>
<dbReference type="EMBL" id="CP035928">
    <property type="protein sequence ID" value="QEP35570.1"/>
    <property type="molecule type" value="Genomic_DNA"/>
</dbReference>
<dbReference type="Pfam" id="PF01883">
    <property type="entry name" value="FeS_assembly_P"/>
    <property type="match status" value="1"/>
</dbReference>
<dbReference type="AlphaFoldDB" id="A0A5C2H9B6"/>
<reference evidence="2" key="2">
    <citation type="submission" date="2019-09" db="EMBL/GenBank/DDBJ databases">
        <title>Taxonomic note: a critical rebuttal of the proposed division of the genus Arcobacter into six genera, emended descriptions of Arcobacter anaerophilus and the genus Arcobacter, and an assessment of genus-level boundaries for Epsilonproteobacteria using in silico genomic comparator tools.</title>
        <authorList>
            <person name="On S.L.W."/>
            <person name="Miller W.G."/>
            <person name="Biggs P."/>
            <person name="Cornelius A."/>
            <person name="Vandamme P."/>
        </authorList>
    </citation>
    <scope>NUCLEOTIDE SEQUENCE [LARGE SCALE GENOMIC DNA]</scope>
    <source>
        <strain evidence="2">LMG 26638</strain>
    </source>
</reference>
<dbReference type="InterPro" id="IPR034904">
    <property type="entry name" value="FSCA_dom_sf"/>
</dbReference>
<dbReference type="SUPFAM" id="SSF117916">
    <property type="entry name" value="Fe-S cluster assembly (FSCA) domain-like"/>
    <property type="match status" value="1"/>
</dbReference>
<dbReference type="KEGG" id="apai:APAC_2518"/>
<evidence type="ECO:0000313" key="2">
    <source>
        <dbReference type="EMBL" id="QEP35570.1"/>
    </source>
</evidence>
<reference evidence="2" key="1">
    <citation type="submission" date="2019-09" db="EMBL/GenBank/DDBJ databases">
        <title>Complete genome sequencing of four Arcobacter species reveals a diverse suite of mobile elements.</title>
        <authorList>
            <person name="Miller W.G."/>
            <person name="Yee E."/>
            <person name="Bono J.L."/>
        </authorList>
    </citation>
    <scope>NUCLEOTIDE SEQUENCE [LARGE SCALE GENOMIC DNA]</scope>
    <source>
        <strain evidence="2">LMG 26638</strain>
    </source>
</reference>
<dbReference type="InterPro" id="IPR052339">
    <property type="entry name" value="Fe-S_Maturation_MIP18"/>
</dbReference>
<organism evidence="2 3">
    <name type="scientific">Malaciobacter pacificus</name>
    <dbReference type="NCBI Taxonomy" id="1080223"/>
    <lineage>
        <taxon>Bacteria</taxon>
        <taxon>Pseudomonadati</taxon>
        <taxon>Campylobacterota</taxon>
        <taxon>Epsilonproteobacteria</taxon>
        <taxon>Campylobacterales</taxon>
        <taxon>Arcobacteraceae</taxon>
        <taxon>Malaciobacter</taxon>
    </lineage>
</organism>
<feature type="domain" description="MIP18 family-like" evidence="1">
    <location>
        <begin position="9"/>
        <end position="82"/>
    </location>
</feature>
<evidence type="ECO:0000259" key="1">
    <source>
        <dbReference type="Pfam" id="PF01883"/>
    </source>
</evidence>
<accession>A0A5C2H9B6</accession>
<proteinExistence type="predicted"/>
<dbReference type="PANTHER" id="PTHR42831">
    <property type="entry name" value="FE-S PROTEIN MATURATION AUXILIARY FACTOR YITW"/>
    <property type="match status" value="1"/>
</dbReference>
<keyword evidence="3" id="KW-1185">Reference proteome</keyword>
<dbReference type="Proteomes" id="UP000322726">
    <property type="component" value="Chromosome"/>
</dbReference>
<dbReference type="PANTHER" id="PTHR42831:SF1">
    <property type="entry name" value="FE-S PROTEIN MATURATION AUXILIARY FACTOR YITW"/>
    <property type="match status" value="1"/>
</dbReference>
<protein>
    <submittedName>
        <fullName evidence="2">[Fe-S] cluster assembly SUF system protein</fullName>
    </submittedName>
</protein>
<evidence type="ECO:0000313" key="3">
    <source>
        <dbReference type="Proteomes" id="UP000322726"/>
    </source>
</evidence>